<organism evidence="1 2">
    <name type="scientific">Mycena rosella</name>
    <name type="common">Pink bonnet</name>
    <name type="synonym">Agaricus rosellus</name>
    <dbReference type="NCBI Taxonomy" id="1033263"/>
    <lineage>
        <taxon>Eukaryota</taxon>
        <taxon>Fungi</taxon>
        <taxon>Dikarya</taxon>
        <taxon>Basidiomycota</taxon>
        <taxon>Agaricomycotina</taxon>
        <taxon>Agaricomycetes</taxon>
        <taxon>Agaricomycetidae</taxon>
        <taxon>Agaricales</taxon>
        <taxon>Marasmiineae</taxon>
        <taxon>Mycenaceae</taxon>
        <taxon>Mycena</taxon>
    </lineage>
</organism>
<reference evidence="1" key="1">
    <citation type="submission" date="2023-03" db="EMBL/GenBank/DDBJ databases">
        <title>Massive genome expansion in bonnet fungi (Mycena s.s.) driven by repeated elements and novel gene families across ecological guilds.</title>
        <authorList>
            <consortium name="Lawrence Berkeley National Laboratory"/>
            <person name="Harder C.B."/>
            <person name="Miyauchi S."/>
            <person name="Viragh M."/>
            <person name="Kuo A."/>
            <person name="Thoen E."/>
            <person name="Andreopoulos B."/>
            <person name="Lu D."/>
            <person name="Skrede I."/>
            <person name="Drula E."/>
            <person name="Henrissat B."/>
            <person name="Morin E."/>
            <person name="Kohler A."/>
            <person name="Barry K."/>
            <person name="LaButti K."/>
            <person name="Morin E."/>
            <person name="Salamov A."/>
            <person name="Lipzen A."/>
            <person name="Mereny Z."/>
            <person name="Hegedus B."/>
            <person name="Baldrian P."/>
            <person name="Stursova M."/>
            <person name="Weitz H."/>
            <person name="Taylor A."/>
            <person name="Grigoriev I.V."/>
            <person name="Nagy L.G."/>
            <person name="Martin F."/>
            <person name="Kauserud H."/>
        </authorList>
    </citation>
    <scope>NUCLEOTIDE SEQUENCE</scope>
    <source>
        <strain evidence="1">CBHHK067</strain>
    </source>
</reference>
<evidence type="ECO:0000313" key="1">
    <source>
        <dbReference type="EMBL" id="KAJ7686372.1"/>
    </source>
</evidence>
<proteinExistence type="predicted"/>
<keyword evidence="2" id="KW-1185">Reference proteome</keyword>
<gene>
    <name evidence="1" type="ORF">B0H17DRAFT_1072093</name>
</gene>
<sequence length="81" mass="9264">MIMGSIAAHPRGRVNESVCCNTDAEGRPSGAWSTTCWVPSVRMSRWWKQERERPAKQRQRGRLRGDKGVVRARAVRCRLRG</sequence>
<dbReference type="AlphaFoldDB" id="A0AAD7DA49"/>
<dbReference type="EMBL" id="JARKIE010000096">
    <property type="protein sequence ID" value="KAJ7686372.1"/>
    <property type="molecule type" value="Genomic_DNA"/>
</dbReference>
<evidence type="ECO:0000313" key="2">
    <source>
        <dbReference type="Proteomes" id="UP001221757"/>
    </source>
</evidence>
<dbReference type="Proteomes" id="UP001221757">
    <property type="component" value="Unassembled WGS sequence"/>
</dbReference>
<name>A0AAD7DA49_MYCRO</name>
<accession>A0AAD7DA49</accession>
<protein>
    <submittedName>
        <fullName evidence="1">Uncharacterized protein</fullName>
    </submittedName>
</protein>
<comment type="caution">
    <text evidence="1">The sequence shown here is derived from an EMBL/GenBank/DDBJ whole genome shotgun (WGS) entry which is preliminary data.</text>
</comment>